<sequence length="151" mass="16893">MAPTPNGEKPYSKVLSHLQSYPVVHDSLEVYKTNPYGAKSLSVFNLLDQKFLSPLNLYVQIPCSYLSPYLTHADELGDTGVSKVDNKFPVVKEETNKLKEIVQSNAFFPLRLAGQGKEYTLRTFNDKYSKTKGGEGSREGSQSDAFHRAEN</sequence>
<dbReference type="EMBL" id="ML994717">
    <property type="protein sequence ID" value="KAF2176032.1"/>
    <property type="molecule type" value="Genomic_DNA"/>
</dbReference>
<accession>A0A6A6DCD7</accession>
<dbReference type="OrthoDB" id="376826at2759"/>
<keyword evidence="3" id="KW-1185">Reference proteome</keyword>
<evidence type="ECO:0000313" key="3">
    <source>
        <dbReference type="Proteomes" id="UP000800200"/>
    </source>
</evidence>
<protein>
    <submittedName>
        <fullName evidence="2">Uncharacterized protein</fullName>
    </submittedName>
</protein>
<feature type="compositionally biased region" description="Basic and acidic residues" evidence="1">
    <location>
        <begin position="128"/>
        <end position="138"/>
    </location>
</feature>
<reference evidence="2" key="1">
    <citation type="journal article" date="2020" name="Stud. Mycol.">
        <title>101 Dothideomycetes genomes: a test case for predicting lifestyles and emergence of pathogens.</title>
        <authorList>
            <person name="Haridas S."/>
            <person name="Albert R."/>
            <person name="Binder M."/>
            <person name="Bloem J."/>
            <person name="Labutti K."/>
            <person name="Salamov A."/>
            <person name="Andreopoulos B."/>
            <person name="Baker S."/>
            <person name="Barry K."/>
            <person name="Bills G."/>
            <person name="Bluhm B."/>
            <person name="Cannon C."/>
            <person name="Castanera R."/>
            <person name="Culley D."/>
            <person name="Daum C."/>
            <person name="Ezra D."/>
            <person name="Gonzalez J."/>
            <person name="Henrissat B."/>
            <person name="Kuo A."/>
            <person name="Liang C."/>
            <person name="Lipzen A."/>
            <person name="Lutzoni F."/>
            <person name="Magnuson J."/>
            <person name="Mondo S."/>
            <person name="Nolan M."/>
            <person name="Ohm R."/>
            <person name="Pangilinan J."/>
            <person name="Park H.-J."/>
            <person name="Ramirez L."/>
            <person name="Alfaro M."/>
            <person name="Sun H."/>
            <person name="Tritt A."/>
            <person name="Yoshinaga Y."/>
            <person name="Zwiers L.-H."/>
            <person name="Turgeon B."/>
            <person name="Goodwin S."/>
            <person name="Spatafora J."/>
            <person name="Crous P."/>
            <person name="Grigoriev I."/>
        </authorList>
    </citation>
    <scope>NUCLEOTIDE SEQUENCE</scope>
    <source>
        <strain evidence="2">CBS 207.26</strain>
    </source>
</reference>
<dbReference type="Proteomes" id="UP000800200">
    <property type="component" value="Unassembled WGS sequence"/>
</dbReference>
<dbReference type="AlphaFoldDB" id="A0A6A6DCD7"/>
<gene>
    <name evidence="2" type="ORF">K469DRAFT_38742</name>
</gene>
<evidence type="ECO:0000313" key="2">
    <source>
        <dbReference type="EMBL" id="KAF2176032.1"/>
    </source>
</evidence>
<evidence type="ECO:0000256" key="1">
    <source>
        <dbReference type="SAM" id="MobiDB-lite"/>
    </source>
</evidence>
<proteinExistence type="predicted"/>
<feature type="region of interest" description="Disordered" evidence="1">
    <location>
        <begin position="128"/>
        <end position="151"/>
    </location>
</feature>
<organism evidence="2 3">
    <name type="scientific">Zopfia rhizophila CBS 207.26</name>
    <dbReference type="NCBI Taxonomy" id="1314779"/>
    <lineage>
        <taxon>Eukaryota</taxon>
        <taxon>Fungi</taxon>
        <taxon>Dikarya</taxon>
        <taxon>Ascomycota</taxon>
        <taxon>Pezizomycotina</taxon>
        <taxon>Dothideomycetes</taxon>
        <taxon>Dothideomycetes incertae sedis</taxon>
        <taxon>Zopfiaceae</taxon>
        <taxon>Zopfia</taxon>
    </lineage>
</organism>
<name>A0A6A6DCD7_9PEZI</name>